<gene>
    <name evidence="2" type="ORF">ACHAWO_011298</name>
</gene>
<dbReference type="PANTHER" id="PTHR46599">
    <property type="entry name" value="PIGGYBAC TRANSPOSABLE ELEMENT-DERIVED PROTEIN 4"/>
    <property type="match status" value="1"/>
</dbReference>
<dbReference type="Pfam" id="PF13843">
    <property type="entry name" value="DDE_Tnp_1_7"/>
    <property type="match status" value="1"/>
</dbReference>
<evidence type="ECO:0000313" key="2">
    <source>
        <dbReference type="EMBL" id="KAL3769770.1"/>
    </source>
</evidence>
<dbReference type="Proteomes" id="UP001530400">
    <property type="component" value="Unassembled WGS sequence"/>
</dbReference>
<comment type="caution">
    <text evidence="2">The sequence shown here is derived from an EMBL/GenBank/DDBJ whole genome shotgun (WGS) entry which is preliminary data.</text>
</comment>
<name>A0ABD3NAN1_9STRA</name>
<sequence length="679" mass="76843">MARSQAKRLGEGAKCSILLKRLHPQNIIREVVPVYNTNERLSDCTVIKQETTKRNGKSFMAVYVSHPHFEGRVLYSAKKWAVVTEEGDRNKLFDAAPSAAPADDIAKDGVPIDPSIFRLGNHAEDIAIARNQGFHVDDDNDPAPENIPQADDTVETDTGLFPTQRWGVHSHVDPMVNDGFKQPPGFRDGFYIKNASLLDIFCLFFPITWLKTVLIPQTNLNLTSAITFGELLRFIGIRLKIASIGGGFKVDDFWSAADFDEDNNPCPYNFRNKMSRSRFRAITAALSFTDRPKPAFVDKFWEVRQMVAEWNRNMAKIFIVGWVLCLDESMSIWHNRYTCPGWVFCPRKPHPFGNEYHSACCGLTGIMFVIEMVEGKDRPPDLGPALFEELGKTAGLLLRMLQSIFNTGRYVVLDSGFCVLAAVCALFKKGVYAGALIKKRRYWPKYVPGDAIDARFDSLGVGMTDAVSGTLDGVDYSLFCMKEPEYVMKLMATGGVLESDDLCRETFRGMGDDRISFRYTKPIDWHFRYRHAVDDHNNLRHSLPSLEDSWVTQRWEIRVFTFLRYFVWTSDEAMTLVAFRRMLSNALINNHWLPGGYGDEGGGDDGLDTKCDVISAPPFAREYRNRAWDCSAPIRNTQYVCKAPGCKKRVRTCCACMLGHWMCPTHIVRHAVNKASESI</sequence>
<keyword evidence="3" id="KW-1185">Reference proteome</keyword>
<dbReference type="EMBL" id="JALLPJ020001325">
    <property type="protein sequence ID" value="KAL3769770.1"/>
    <property type="molecule type" value="Genomic_DNA"/>
</dbReference>
<reference evidence="2 3" key="1">
    <citation type="submission" date="2024-10" db="EMBL/GenBank/DDBJ databases">
        <title>Updated reference genomes for cyclostephanoid diatoms.</title>
        <authorList>
            <person name="Roberts W.R."/>
            <person name="Alverson A.J."/>
        </authorList>
    </citation>
    <scope>NUCLEOTIDE SEQUENCE [LARGE SCALE GENOMIC DNA]</scope>
    <source>
        <strain evidence="2 3">AJA010-31</strain>
    </source>
</reference>
<protein>
    <recommendedName>
        <fullName evidence="1">PiggyBac transposable element-derived protein domain-containing protein</fullName>
    </recommendedName>
</protein>
<dbReference type="AlphaFoldDB" id="A0ABD3NAN1"/>
<evidence type="ECO:0000259" key="1">
    <source>
        <dbReference type="Pfam" id="PF13843"/>
    </source>
</evidence>
<feature type="domain" description="PiggyBac transposable element-derived protein" evidence="1">
    <location>
        <begin position="199"/>
        <end position="563"/>
    </location>
</feature>
<accession>A0ABD3NAN1</accession>
<organism evidence="2 3">
    <name type="scientific">Cyclotella atomus</name>
    <dbReference type="NCBI Taxonomy" id="382360"/>
    <lineage>
        <taxon>Eukaryota</taxon>
        <taxon>Sar</taxon>
        <taxon>Stramenopiles</taxon>
        <taxon>Ochrophyta</taxon>
        <taxon>Bacillariophyta</taxon>
        <taxon>Coscinodiscophyceae</taxon>
        <taxon>Thalassiosirophycidae</taxon>
        <taxon>Stephanodiscales</taxon>
        <taxon>Stephanodiscaceae</taxon>
        <taxon>Cyclotella</taxon>
    </lineage>
</organism>
<dbReference type="PANTHER" id="PTHR46599:SF3">
    <property type="entry name" value="PIGGYBAC TRANSPOSABLE ELEMENT-DERIVED PROTEIN 4"/>
    <property type="match status" value="1"/>
</dbReference>
<evidence type="ECO:0000313" key="3">
    <source>
        <dbReference type="Proteomes" id="UP001530400"/>
    </source>
</evidence>
<proteinExistence type="predicted"/>
<dbReference type="InterPro" id="IPR029526">
    <property type="entry name" value="PGBD"/>
</dbReference>